<dbReference type="PANTHER" id="PTHR21163:SF0">
    <property type="entry name" value="GH08205P-RELATED"/>
    <property type="match status" value="1"/>
</dbReference>
<proteinExistence type="predicted"/>
<sequence>MKFAIVFVTFMGLAAAAPQPYDLITDIRRFLALIPQDQVQLVFDDSYATDASFAASVDFLRSPRFAELVAQVDAVPEFAAYFDFLEANGIPGYYWLNAVRTWLGVPEFPAPTTGAIRPVLTKEARNILPFIQKVLDLLVHADWVAVHDDLVLTSPEYVAMWEVYKGPEYAAVRAALVGNDVYIAATDELDANGVFVTEALDLIKAWLRQ</sequence>
<gene>
    <name evidence="2" type="ORF">CLODIP_2_CD15415</name>
</gene>
<dbReference type="AlphaFoldDB" id="A0A8S1C1A0"/>
<dbReference type="Pfam" id="PF06757">
    <property type="entry name" value="Ins_allergen_rp"/>
    <property type="match status" value="1"/>
</dbReference>
<comment type="caution">
    <text evidence="2">The sequence shown here is derived from an EMBL/GenBank/DDBJ whole genome shotgun (WGS) entry which is preliminary data.</text>
</comment>
<feature type="signal peptide" evidence="1">
    <location>
        <begin position="1"/>
        <end position="16"/>
    </location>
</feature>
<protein>
    <submittedName>
        <fullName evidence="2">Uncharacterized protein</fullName>
    </submittedName>
</protein>
<keyword evidence="3" id="KW-1185">Reference proteome</keyword>
<evidence type="ECO:0000313" key="3">
    <source>
        <dbReference type="Proteomes" id="UP000494165"/>
    </source>
</evidence>
<reference evidence="2 3" key="1">
    <citation type="submission" date="2020-04" db="EMBL/GenBank/DDBJ databases">
        <authorList>
            <person name="Alioto T."/>
            <person name="Alioto T."/>
            <person name="Gomez Garrido J."/>
        </authorList>
    </citation>
    <scope>NUCLEOTIDE SEQUENCE [LARGE SCALE GENOMIC DNA]</scope>
</reference>
<accession>A0A8S1C1A0</accession>
<dbReference type="EMBL" id="CADEPI010000010">
    <property type="protein sequence ID" value="CAB3363003.1"/>
    <property type="molecule type" value="Genomic_DNA"/>
</dbReference>
<evidence type="ECO:0000313" key="2">
    <source>
        <dbReference type="EMBL" id="CAB3363003.1"/>
    </source>
</evidence>
<dbReference type="Proteomes" id="UP000494165">
    <property type="component" value="Unassembled WGS sequence"/>
</dbReference>
<dbReference type="OrthoDB" id="7882129at2759"/>
<dbReference type="InterPro" id="IPR010629">
    <property type="entry name" value="Ins_allergen"/>
</dbReference>
<evidence type="ECO:0000256" key="1">
    <source>
        <dbReference type="SAM" id="SignalP"/>
    </source>
</evidence>
<keyword evidence="1" id="KW-0732">Signal</keyword>
<name>A0A8S1C1A0_9INSE</name>
<organism evidence="2 3">
    <name type="scientific">Cloeon dipterum</name>
    <dbReference type="NCBI Taxonomy" id="197152"/>
    <lineage>
        <taxon>Eukaryota</taxon>
        <taxon>Metazoa</taxon>
        <taxon>Ecdysozoa</taxon>
        <taxon>Arthropoda</taxon>
        <taxon>Hexapoda</taxon>
        <taxon>Insecta</taxon>
        <taxon>Pterygota</taxon>
        <taxon>Palaeoptera</taxon>
        <taxon>Ephemeroptera</taxon>
        <taxon>Pisciforma</taxon>
        <taxon>Baetidae</taxon>
        <taxon>Cloeon</taxon>
    </lineage>
</organism>
<feature type="chain" id="PRO_5035935725" evidence="1">
    <location>
        <begin position="17"/>
        <end position="209"/>
    </location>
</feature>
<dbReference type="PANTHER" id="PTHR21163">
    <property type="entry name" value="PROTEIN G12"/>
    <property type="match status" value="1"/>
</dbReference>